<dbReference type="PANTHER" id="PTHR46796">
    <property type="entry name" value="HTH-TYPE TRANSCRIPTIONAL ACTIVATOR RHAS-RELATED"/>
    <property type="match status" value="1"/>
</dbReference>
<dbReference type="Pfam" id="PF14525">
    <property type="entry name" value="AraC_binding_2"/>
    <property type="match status" value="1"/>
</dbReference>
<dbReference type="InterPro" id="IPR009057">
    <property type="entry name" value="Homeodomain-like_sf"/>
</dbReference>
<reference evidence="5" key="1">
    <citation type="submission" date="2021-11" db="EMBL/GenBank/DDBJ databases">
        <title>Draft genome sequence of Alcaligenes endophyticus type strain CCUG 75668T.</title>
        <authorList>
            <person name="Salva-Serra F."/>
            <person name="Duran R.E."/>
            <person name="Seeger M."/>
            <person name="Moore E.R.B."/>
            <person name="Jaen-Luchoro D."/>
        </authorList>
    </citation>
    <scope>NUCLEOTIDE SEQUENCE</scope>
    <source>
        <strain evidence="5">CCUG 75668</strain>
    </source>
</reference>
<evidence type="ECO:0000256" key="1">
    <source>
        <dbReference type="ARBA" id="ARBA00023015"/>
    </source>
</evidence>
<dbReference type="InterPro" id="IPR050204">
    <property type="entry name" value="AraC_XylS_family_regulators"/>
</dbReference>
<name>A0ABT8EMH5_9BURK</name>
<feature type="domain" description="HTH araC/xylS-type" evidence="4">
    <location>
        <begin position="212"/>
        <end position="311"/>
    </location>
</feature>
<dbReference type="Proteomes" id="UP001168613">
    <property type="component" value="Unassembled WGS sequence"/>
</dbReference>
<dbReference type="SUPFAM" id="SSF46689">
    <property type="entry name" value="Homeodomain-like"/>
    <property type="match status" value="1"/>
</dbReference>
<sequence length="311" mass="35002">MKTFSTQFIEARHRSAYWNDAVCSHCALADHSMQGVPEEFMATFTARHIAGLELCEMSSSPHVWNRTQRHVRQFSSDDFLLAAMHNGTGVLQQNQREAILGPGDFVLYDTASTFDFQLNPGSIVLMKIPRQQILERAPMAEELTALNLAPNSSIGSVFFSLLQQIKEVDFATLDDNTRPHIANSLLDMLAAALLLYQPLEAQQRSSLDKLYAAACAYLEKNLGDPELNLQQLSMSLHSSPRSIARAFAHHANTPMRWLWLKRLEHSHQALQRHTNGTITQIALESGFSDMAHFSRAFKRHFGYSPSHLLAK</sequence>
<dbReference type="PROSITE" id="PS01124">
    <property type="entry name" value="HTH_ARAC_FAMILY_2"/>
    <property type="match status" value="1"/>
</dbReference>
<keyword evidence="6" id="KW-1185">Reference proteome</keyword>
<gene>
    <name evidence="5" type="ORF">LMS43_14275</name>
</gene>
<dbReference type="PRINTS" id="PR00032">
    <property type="entry name" value="HTHARAC"/>
</dbReference>
<dbReference type="InterPro" id="IPR020449">
    <property type="entry name" value="Tscrpt_reg_AraC-type_HTH"/>
</dbReference>
<evidence type="ECO:0000256" key="3">
    <source>
        <dbReference type="ARBA" id="ARBA00023163"/>
    </source>
</evidence>
<dbReference type="RefSeq" id="WP_266123326.1">
    <property type="nucleotide sequence ID" value="NZ_JAJHNU010000004.1"/>
</dbReference>
<keyword evidence="1" id="KW-0805">Transcription regulation</keyword>
<dbReference type="SMART" id="SM00342">
    <property type="entry name" value="HTH_ARAC"/>
    <property type="match status" value="1"/>
</dbReference>
<dbReference type="PROSITE" id="PS00041">
    <property type="entry name" value="HTH_ARAC_FAMILY_1"/>
    <property type="match status" value="1"/>
</dbReference>
<accession>A0ABT8EMH5</accession>
<dbReference type="EMBL" id="JAJHNU010000004">
    <property type="protein sequence ID" value="MDN4122458.1"/>
    <property type="molecule type" value="Genomic_DNA"/>
</dbReference>
<evidence type="ECO:0000256" key="2">
    <source>
        <dbReference type="ARBA" id="ARBA00023125"/>
    </source>
</evidence>
<organism evidence="5 6">
    <name type="scientific">Alcaligenes endophyticus</name>
    <dbReference type="NCBI Taxonomy" id="1929088"/>
    <lineage>
        <taxon>Bacteria</taxon>
        <taxon>Pseudomonadati</taxon>
        <taxon>Pseudomonadota</taxon>
        <taxon>Betaproteobacteria</taxon>
        <taxon>Burkholderiales</taxon>
        <taxon>Alcaligenaceae</taxon>
        <taxon>Alcaligenes</taxon>
    </lineage>
</organism>
<evidence type="ECO:0000313" key="5">
    <source>
        <dbReference type="EMBL" id="MDN4122458.1"/>
    </source>
</evidence>
<proteinExistence type="predicted"/>
<evidence type="ECO:0000313" key="6">
    <source>
        <dbReference type="Proteomes" id="UP001168613"/>
    </source>
</evidence>
<comment type="caution">
    <text evidence="5">The sequence shown here is derived from an EMBL/GenBank/DDBJ whole genome shotgun (WGS) entry which is preliminary data.</text>
</comment>
<dbReference type="Pfam" id="PF12833">
    <property type="entry name" value="HTH_18"/>
    <property type="match status" value="1"/>
</dbReference>
<keyword evidence="2" id="KW-0238">DNA-binding</keyword>
<dbReference type="InterPro" id="IPR018062">
    <property type="entry name" value="HTH_AraC-typ_CS"/>
</dbReference>
<dbReference type="PANTHER" id="PTHR46796:SF6">
    <property type="entry name" value="ARAC SUBFAMILY"/>
    <property type="match status" value="1"/>
</dbReference>
<evidence type="ECO:0000259" key="4">
    <source>
        <dbReference type="PROSITE" id="PS01124"/>
    </source>
</evidence>
<dbReference type="InterPro" id="IPR018060">
    <property type="entry name" value="HTH_AraC"/>
</dbReference>
<dbReference type="InterPro" id="IPR035418">
    <property type="entry name" value="AraC-bd_2"/>
</dbReference>
<dbReference type="Gene3D" id="1.10.10.60">
    <property type="entry name" value="Homeodomain-like"/>
    <property type="match status" value="1"/>
</dbReference>
<keyword evidence="3" id="KW-0804">Transcription</keyword>
<protein>
    <submittedName>
        <fullName evidence="5">AraC family transcriptional regulator</fullName>
    </submittedName>
</protein>